<protein>
    <submittedName>
        <fullName evidence="1">Uncharacterized protein</fullName>
    </submittedName>
</protein>
<reference evidence="1" key="1">
    <citation type="submission" date="2014-09" db="EMBL/GenBank/DDBJ databases">
        <authorList>
            <person name="Magalhaes I.L.F."/>
            <person name="Oliveira U."/>
            <person name="Santos F.R."/>
            <person name="Vidigal T.H.D.A."/>
            <person name="Brescovit A.D."/>
            <person name="Santos A.J."/>
        </authorList>
    </citation>
    <scope>NUCLEOTIDE SEQUENCE</scope>
    <source>
        <tissue evidence="1">Shoot tissue taken approximately 20 cm above the soil surface</tissue>
    </source>
</reference>
<dbReference type="AlphaFoldDB" id="A0A0A9AMK5"/>
<proteinExistence type="predicted"/>
<reference evidence="1" key="2">
    <citation type="journal article" date="2015" name="Data Brief">
        <title>Shoot transcriptome of the giant reed, Arundo donax.</title>
        <authorList>
            <person name="Barrero R.A."/>
            <person name="Guerrero F.D."/>
            <person name="Moolhuijzen P."/>
            <person name="Goolsby J.A."/>
            <person name="Tidwell J."/>
            <person name="Bellgard S.E."/>
            <person name="Bellgard M.I."/>
        </authorList>
    </citation>
    <scope>NUCLEOTIDE SEQUENCE</scope>
    <source>
        <tissue evidence="1">Shoot tissue taken approximately 20 cm above the soil surface</tissue>
    </source>
</reference>
<dbReference type="EMBL" id="GBRH01246812">
    <property type="protein sequence ID" value="JAD51083.1"/>
    <property type="molecule type" value="Transcribed_RNA"/>
</dbReference>
<accession>A0A0A9AMK5</accession>
<evidence type="ECO:0000313" key="1">
    <source>
        <dbReference type="EMBL" id="JAD51083.1"/>
    </source>
</evidence>
<sequence length="20" mass="2434">MEVVEVRLRPKEHAFLTCLY</sequence>
<name>A0A0A9AMK5_ARUDO</name>
<organism evidence="1">
    <name type="scientific">Arundo donax</name>
    <name type="common">Giant reed</name>
    <name type="synonym">Donax arundinaceus</name>
    <dbReference type="NCBI Taxonomy" id="35708"/>
    <lineage>
        <taxon>Eukaryota</taxon>
        <taxon>Viridiplantae</taxon>
        <taxon>Streptophyta</taxon>
        <taxon>Embryophyta</taxon>
        <taxon>Tracheophyta</taxon>
        <taxon>Spermatophyta</taxon>
        <taxon>Magnoliopsida</taxon>
        <taxon>Liliopsida</taxon>
        <taxon>Poales</taxon>
        <taxon>Poaceae</taxon>
        <taxon>PACMAD clade</taxon>
        <taxon>Arundinoideae</taxon>
        <taxon>Arundineae</taxon>
        <taxon>Arundo</taxon>
    </lineage>
</organism>